<sequence length="185" mass="20863">MRPKTLTIGACELSKPFIRTLSTLTDKSVTFLQLGMTRHDTLTFTDVFLAFPHIQKLDAYGIIPTPTWMSDILKAQKTKLSWLTMTDAYGIIPTPTWMSDILKAQTTKLSWLTMTGTAKQFGDFTLHDLTSFIQAQNLDFMVVFRIEVTGATYADKQEGRQYYDKLNVMSEKLPPGSCRVLSGCC</sequence>
<dbReference type="WBParaSite" id="Pan_g15756.t1">
    <property type="protein sequence ID" value="Pan_g15756.t1"/>
    <property type="gene ID" value="Pan_g15756"/>
</dbReference>
<dbReference type="Proteomes" id="UP000492821">
    <property type="component" value="Unassembled WGS sequence"/>
</dbReference>
<protein>
    <submittedName>
        <fullName evidence="2">Glucuronosyltransferase</fullName>
    </submittedName>
</protein>
<accession>A0A7E4ZT12</accession>
<name>A0A7E4ZT12_PANRE</name>
<dbReference type="AlphaFoldDB" id="A0A7E4ZT12"/>
<organism evidence="1 2">
    <name type="scientific">Panagrellus redivivus</name>
    <name type="common">Microworm</name>
    <dbReference type="NCBI Taxonomy" id="6233"/>
    <lineage>
        <taxon>Eukaryota</taxon>
        <taxon>Metazoa</taxon>
        <taxon>Ecdysozoa</taxon>
        <taxon>Nematoda</taxon>
        <taxon>Chromadorea</taxon>
        <taxon>Rhabditida</taxon>
        <taxon>Tylenchina</taxon>
        <taxon>Panagrolaimomorpha</taxon>
        <taxon>Panagrolaimoidea</taxon>
        <taxon>Panagrolaimidae</taxon>
        <taxon>Panagrellus</taxon>
    </lineage>
</organism>
<evidence type="ECO:0000313" key="1">
    <source>
        <dbReference type="Proteomes" id="UP000492821"/>
    </source>
</evidence>
<evidence type="ECO:0000313" key="2">
    <source>
        <dbReference type="WBParaSite" id="Pan_g15756.t1"/>
    </source>
</evidence>
<reference evidence="1" key="1">
    <citation type="journal article" date="2013" name="Genetics">
        <title>The draft genome and transcriptome of Panagrellus redivivus are shaped by the harsh demands of a free-living lifestyle.</title>
        <authorList>
            <person name="Srinivasan J."/>
            <person name="Dillman A.R."/>
            <person name="Macchietto M.G."/>
            <person name="Heikkinen L."/>
            <person name="Lakso M."/>
            <person name="Fracchia K.M."/>
            <person name="Antoshechkin I."/>
            <person name="Mortazavi A."/>
            <person name="Wong G."/>
            <person name="Sternberg P.W."/>
        </authorList>
    </citation>
    <scope>NUCLEOTIDE SEQUENCE [LARGE SCALE GENOMIC DNA]</scope>
    <source>
        <strain evidence="1">MT8872</strain>
    </source>
</reference>
<reference evidence="2" key="2">
    <citation type="submission" date="2020-10" db="UniProtKB">
        <authorList>
            <consortium name="WormBaseParasite"/>
        </authorList>
    </citation>
    <scope>IDENTIFICATION</scope>
</reference>
<proteinExistence type="predicted"/>
<keyword evidence="1" id="KW-1185">Reference proteome</keyword>